<reference evidence="7 8" key="1">
    <citation type="journal article" date="2016" name="Mol. Biol. Evol.">
        <title>Comparative Genomics of Early-Diverging Mushroom-Forming Fungi Provides Insights into the Origins of Lignocellulose Decay Capabilities.</title>
        <authorList>
            <person name="Nagy L.G."/>
            <person name="Riley R."/>
            <person name="Tritt A."/>
            <person name="Adam C."/>
            <person name="Daum C."/>
            <person name="Floudas D."/>
            <person name="Sun H."/>
            <person name="Yadav J.S."/>
            <person name="Pangilinan J."/>
            <person name="Larsson K.H."/>
            <person name="Matsuura K."/>
            <person name="Barry K."/>
            <person name="Labutti K."/>
            <person name="Kuo R."/>
            <person name="Ohm R.A."/>
            <person name="Bhattacharya S.S."/>
            <person name="Shirouzu T."/>
            <person name="Yoshinaga Y."/>
            <person name="Martin F.M."/>
            <person name="Grigoriev I.V."/>
            <person name="Hibbett D.S."/>
        </authorList>
    </citation>
    <scope>NUCLEOTIDE SEQUENCE [LARGE SCALE GENOMIC DNA]</scope>
    <source>
        <strain evidence="7 8">HHB12029</strain>
    </source>
</reference>
<dbReference type="InterPro" id="IPR013907">
    <property type="entry name" value="Sds3"/>
</dbReference>
<keyword evidence="8" id="KW-1185">Reference proteome</keyword>
<keyword evidence="3" id="KW-0805">Transcription regulation</keyword>
<dbReference type="Pfam" id="PF08598">
    <property type="entry name" value="Sds3"/>
    <property type="match status" value="1"/>
</dbReference>
<keyword evidence="5" id="KW-0539">Nucleus</keyword>
<evidence type="ECO:0000256" key="3">
    <source>
        <dbReference type="ARBA" id="ARBA00023015"/>
    </source>
</evidence>
<dbReference type="GO" id="GO:0010468">
    <property type="term" value="P:regulation of gene expression"/>
    <property type="evidence" value="ECO:0007669"/>
    <property type="project" value="UniProtKB-ARBA"/>
</dbReference>
<dbReference type="AlphaFoldDB" id="A0A166ALJ5"/>
<evidence type="ECO:0000256" key="6">
    <source>
        <dbReference type="SAM" id="MobiDB-lite"/>
    </source>
</evidence>
<dbReference type="InParanoid" id="A0A166ALJ5"/>
<accession>A0A166ALJ5</accession>
<proteinExistence type="predicted"/>
<name>A0A166ALJ5_EXIGL</name>
<keyword evidence="4" id="KW-0804">Transcription</keyword>
<dbReference type="EMBL" id="KV425995">
    <property type="protein sequence ID" value="KZV93149.1"/>
    <property type="molecule type" value="Genomic_DNA"/>
</dbReference>
<sequence length="217" mass="23949">MVSSTTLHTAPETHAEFTMRLYPKSLERAALLRQIAYEETYALECAKQAWDEERVKVEQEWSKGRERVRERLLEGVEERRRRAREEKDGEGTIDSAMDGNSRPHVTRKLRNKIGPASPPPPSAGEKQVPLNLNPNSLAVEELPSPFPLTLTDASLASANGGVKRTKKGGAQIQAVGLGKAILQLTQLKDAEVDADLGEIRRASKKRRTAATTGASRM</sequence>
<evidence type="ECO:0000256" key="2">
    <source>
        <dbReference type="ARBA" id="ARBA00022491"/>
    </source>
</evidence>
<dbReference type="SMART" id="SM01401">
    <property type="entry name" value="Sds3"/>
    <property type="match status" value="1"/>
</dbReference>
<evidence type="ECO:0000313" key="8">
    <source>
        <dbReference type="Proteomes" id="UP000077266"/>
    </source>
</evidence>
<gene>
    <name evidence="7" type="ORF">EXIGLDRAFT_717569</name>
</gene>
<dbReference type="OrthoDB" id="70376at2759"/>
<evidence type="ECO:0000256" key="4">
    <source>
        <dbReference type="ARBA" id="ARBA00023163"/>
    </source>
</evidence>
<keyword evidence="2" id="KW-0678">Repressor</keyword>
<protein>
    <submittedName>
        <fullName evidence="7">Uncharacterized protein</fullName>
    </submittedName>
</protein>
<comment type="subcellular location">
    <subcellularLocation>
        <location evidence="1">Nucleus</location>
    </subcellularLocation>
</comment>
<evidence type="ECO:0000256" key="1">
    <source>
        <dbReference type="ARBA" id="ARBA00004123"/>
    </source>
</evidence>
<dbReference type="GO" id="GO:0005654">
    <property type="term" value="C:nucleoplasm"/>
    <property type="evidence" value="ECO:0007669"/>
    <property type="project" value="UniProtKB-ARBA"/>
</dbReference>
<feature type="compositionally biased region" description="Basic and acidic residues" evidence="6">
    <location>
        <begin position="77"/>
        <end position="90"/>
    </location>
</feature>
<dbReference type="Proteomes" id="UP000077266">
    <property type="component" value="Unassembled WGS sequence"/>
</dbReference>
<evidence type="ECO:0000313" key="7">
    <source>
        <dbReference type="EMBL" id="KZV93149.1"/>
    </source>
</evidence>
<evidence type="ECO:0000256" key="5">
    <source>
        <dbReference type="ARBA" id="ARBA00023242"/>
    </source>
</evidence>
<organism evidence="7 8">
    <name type="scientific">Exidia glandulosa HHB12029</name>
    <dbReference type="NCBI Taxonomy" id="1314781"/>
    <lineage>
        <taxon>Eukaryota</taxon>
        <taxon>Fungi</taxon>
        <taxon>Dikarya</taxon>
        <taxon>Basidiomycota</taxon>
        <taxon>Agaricomycotina</taxon>
        <taxon>Agaricomycetes</taxon>
        <taxon>Auriculariales</taxon>
        <taxon>Exidiaceae</taxon>
        <taxon>Exidia</taxon>
    </lineage>
</organism>
<feature type="region of interest" description="Disordered" evidence="6">
    <location>
        <begin position="77"/>
        <end position="104"/>
    </location>
</feature>